<comment type="catalytic activity">
    <reaction evidence="7">
        <text>deamido-NAD(+) + NH4(+) + ATP = AMP + diphosphate + NAD(+) + H(+)</text>
        <dbReference type="Rhea" id="RHEA:21188"/>
        <dbReference type="ChEBI" id="CHEBI:15378"/>
        <dbReference type="ChEBI" id="CHEBI:28938"/>
        <dbReference type="ChEBI" id="CHEBI:30616"/>
        <dbReference type="ChEBI" id="CHEBI:33019"/>
        <dbReference type="ChEBI" id="CHEBI:57540"/>
        <dbReference type="ChEBI" id="CHEBI:58437"/>
        <dbReference type="ChEBI" id="CHEBI:456215"/>
        <dbReference type="EC" id="6.3.1.5"/>
    </reaction>
</comment>
<evidence type="ECO:0000256" key="5">
    <source>
        <dbReference type="ARBA" id="ARBA00023027"/>
    </source>
</evidence>
<dbReference type="SUPFAM" id="SSF52402">
    <property type="entry name" value="Adenine nucleotide alpha hydrolases-like"/>
    <property type="match status" value="1"/>
</dbReference>
<dbReference type="InterPro" id="IPR003694">
    <property type="entry name" value="NAD_synthase"/>
</dbReference>
<dbReference type="AlphaFoldDB" id="A0A3D8IKV3"/>
<dbReference type="GO" id="GO:0005524">
    <property type="term" value="F:ATP binding"/>
    <property type="evidence" value="ECO:0007669"/>
    <property type="project" value="UniProtKB-KW"/>
</dbReference>
<dbReference type="NCBIfam" id="TIGR00552">
    <property type="entry name" value="nadE"/>
    <property type="match status" value="1"/>
</dbReference>
<dbReference type="PANTHER" id="PTHR23090:SF9">
    <property type="entry name" value="GLUTAMINE-DEPENDENT NAD(+) SYNTHETASE"/>
    <property type="match status" value="1"/>
</dbReference>
<dbReference type="UniPathway" id="UPA00253">
    <property type="reaction ID" value="UER00333"/>
</dbReference>
<keyword evidence="3 6" id="KW-0547">Nucleotide-binding</keyword>
<dbReference type="GO" id="GO:0009435">
    <property type="term" value="P:NAD+ biosynthetic process"/>
    <property type="evidence" value="ECO:0007669"/>
    <property type="project" value="UniProtKB-UniPathway"/>
</dbReference>
<proteinExistence type="inferred from homology"/>
<sequence>MVKITLAHKDSLIAFLRNEVAKRGFQKVVVGLSGGIDSAVVVALCQEAFSQKDNIHNQKAINNKNIHQESVQYNDTLKAILMPSLSSSEESIIDSLELCHTLHICYEILPITLLDKVFCENLAQRNREEMAISWLDSIQMQTKNKIKSCPQEIRMNCSTTTTISEEEYMLARGNFCARMRMATLYHISQIERRLVIGTSNKSEIMLGYSTLFGDMAYAINPIGNLYKTQIYELAKLLNIPETILKKAPSADLYNGQSDEQDLGYSYSEIDKFLEAYEYYVKSNQDIYNIESQKEYLEQYFPHEMVRKLSHRIYMNAFKQNPPTIFQGDF</sequence>
<dbReference type="InterPro" id="IPR014729">
    <property type="entry name" value="Rossmann-like_a/b/a_fold"/>
</dbReference>
<comment type="pathway">
    <text evidence="1">Cofactor biosynthesis; NAD(+) biosynthesis.</text>
</comment>
<evidence type="ECO:0000256" key="1">
    <source>
        <dbReference type="ARBA" id="ARBA00004790"/>
    </source>
</evidence>
<gene>
    <name evidence="9" type="primary">nadE</name>
    <name evidence="9" type="ORF">CQA53_05375</name>
</gene>
<dbReference type="GO" id="GO:0003952">
    <property type="term" value="F:NAD+ synthase (glutamine-hydrolyzing) activity"/>
    <property type="evidence" value="ECO:0007669"/>
    <property type="project" value="InterPro"/>
</dbReference>
<dbReference type="Proteomes" id="UP000256379">
    <property type="component" value="Unassembled WGS sequence"/>
</dbReference>
<reference evidence="9 10" key="1">
    <citation type="submission" date="2018-04" db="EMBL/GenBank/DDBJ databases">
        <title>Novel Campyloabacter and Helicobacter Species and Strains.</title>
        <authorList>
            <person name="Mannion A.J."/>
            <person name="Shen Z."/>
            <person name="Fox J.G."/>
        </authorList>
    </citation>
    <scope>NUCLEOTIDE SEQUENCE [LARGE SCALE GENOMIC DNA]</scope>
    <source>
        <strain evidence="9 10">MIT 17-337</strain>
    </source>
</reference>
<dbReference type="EC" id="6.3.1.5" evidence="7"/>
<keyword evidence="4 6" id="KW-0067">ATP-binding</keyword>
<dbReference type="Pfam" id="PF02540">
    <property type="entry name" value="NAD_synthase"/>
    <property type="match status" value="2"/>
</dbReference>
<name>A0A3D8IKV3_9HELI</name>
<evidence type="ECO:0000256" key="6">
    <source>
        <dbReference type="RuleBase" id="RU003811"/>
    </source>
</evidence>
<evidence type="ECO:0000256" key="2">
    <source>
        <dbReference type="ARBA" id="ARBA00022598"/>
    </source>
</evidence>
<dbReference type="InterPro" id="IPR022310">
    <property type="entry name" value="NAD/GMP_synthase"/>
</dbReference>
<feature type="domain" description="NAD/GMP synthase" evidence="8">
    <location>
        <begin position="158"/>
        <end position="322"/>
    </location>
</feature>
<protein>
    <recommendedName>
        <fullName evidence="7">NH(3)-dependent NAD(+) synthetase</fullName>
        <ecNumber evidence="7">6.3.1.5</ecNumber>
    </recommendedName>
</protein>
<dbReference type="EMBL" id="NXLQ01000009">
    <property type="protein sequence ID" value="RDU65882.1"/>
    <property type="molecule type" value="Genomic_DNA"/>
</dbReference>
<comment type="caution">
    <text evidence="9">The sequence shown here is derived from an EMBL/GenBank/DDBJ whole genome shotgun (WGS) entry which is preliminary data.</text>
</comment>
<dbReference type="GO" id="GO:0004359">
    <property type="term" value="F:glutaminase activity"/>
    <property type="evidence" value="ECO:0007669"/>
    <property type="project" value="InterPro"/>
</dbReference>
<dbReference type="OrthoDB" id="9799210at2"/>
<evidence type="ECO:0000256" key="3">
    <source>
        <dbReference type="ARBA" id="ARBA00022741"/>
    </source>
</evidence>
<dbReference type="GO" id="GO:0008795">
    <property type="term" value="F:NAD+ synthase activity"/>
    <property type="evidence" value="ECO:0007669"/>
    <property type="project" value="UniProtKB-EC"/>
</dbReference>
<keyword evidence="2 6" id="KW-0436">Ligase</keyword>
<dbReference type="PANTHER" id="PTHR23090">
    <property type="entry name" value="NH 3 /GLUTAMINE-DEPENDENT NAD + SYNTHETASE"/>
    <property type="match status" value="1"/>
</dbReference>
<keyword evidence="5 6" id="KW-0520">NAD</keyword>
<keyword evidence="10" id="KW-1185">Reference proteome</keyword>
<evidence type="ECO:0000256" key="4">
    <source>
        <dbReference type="ARBA" id="ARBA00022840"/>
    </source>
</evidence>
<comment type="similarity">
    <text evidence="6">Belongs to the NAD synthetase family.</text>
</comment>
<evidence type="ECO:0000259" key="8">
    <source>
        <dbReference type="Pfam" id="PF02540"/>
    </source>
</evidence>
<accession>A0A3D8IKV3</accession>
<evidence type="ECO:0000313" key="10">
    <source>
        <dbReference type="Proteomes" id="UP000256379"/>
    </source>
</evidence>
<organism evidence="9 10">
    <name type="scientific">Helicobacter didelphidarum</name>
    <dbReference type="NCBI Taxonomy" id="2040648"/>
    <lineage>
        <taxon>Bacteria</taxon>
        <taxon>Pseudomonadati</taxon>
        <taxon>Campylobacterota</taxon>
        <taxon>Epsilonproteobacteria</taxon>
        <taxon>Campylobacterales</taxon>
        <taxon>Helicobacteraceae</taxon>
        <taxon>Helicobacter</taxon>
    </lineage>
</organism>
<feature type="domain" description="NAD/GMP synthase" evidence="8">
    <location>
        <begin position="12"/>
        <end position="131"/>
    </location>
</feature>
<dbReference type="Gene3D" id="3.40.50.620">
    <property type="entry name" value="HUPs"/>
    <property type="match status" value="1"/>
</dbReference>
<dbReference type="CDD" id="cd00553">
    <property type="entry name" value="NAD_synthase"/>
    <property type="match status" value="1"/>
</dbReference>
<evidence type="ECO:0000313" key="9">
    <source>
        <dbReference type="EMBL" id="RDU65882.1"/>
    </source>
</evidence>
<dbReference type="GO" id="GO:0005737">
    <property type="term" value="C:cytoplasm"/>
    <property type="evidence" value="ECO:0007669"/>
    <property type="project" value="InterPro"/>
</dbReference>
<evidence type="ECO:0000256" key="7">
    <source>
        <dbReference type="RuleBase" id="RU003812"/>
    </source>
</evidence>
<dbReference type="RefSeq" id="WP_115542999.1">
    <property type="nucleotide sequence ID" value="NZ_NXLQ01000009.1"/>
</dbReference>